<keyword evidence="3" id="KW-1185">Reference proteome</keyword>
<feature type="non-terminal residue" evidence="2">
    <location>
        <position position="297"/>
    </location>
</feature>
<organism evidence="2 3">
    <name type="scientific">Dentiscutata erythropus</name>
    <dbReference type="NCBI Taxonomy" id="1348616"/>
    <lineage>
        <taxon>Eukaryota</taxon>
        <taxon>Fungi</taxon>
        <taxon>Fungi incertae sedis</taxon>
        <taxon>Mucoromycota</taxon>
        <taxon>Glomeromycotina</taxon>
        <taxon>Glomeromycetes</taxon>
        <taxon>Diversisporales</taxon>
        <taxon>Gigasporaceae</taxon>
        <taxon>Dentiscutata</taxon>
    </lineage>
</organism>
<keyword evidence="1" id="KW-0812">Transmembrane</keyword>
<protein>
    <submittedName>
        <fullName evidence="2">28881_t:CDS:1</fullName>
    </submittedName>
</protein>
<name>A0A9N9BAV3_9GLOM</name>
<gene>
    <name evidence="2" type="ORF">DERYTH_LOCUS5763</name>
</gene>
<dbReference type="AlphaFoldDB" id="A0A9N9BAV3"/>
<keyword evidence="1" id="KW-0472">Membrane</keyword>
<reference evidence="2" key="1">
    <citation type="submission" date="2021-06" db="EMBL/GenBank/DDBJ databases">
        <authorList>
            <person name="Kallberg Y."/>
            <person name="Tangrot J."/>
            <person name="Rosling A."/>
        </authorList>
    </citation>
    <scope>NUCLEOTIDE SEQUENCE</scope>
    <source>
        <strain evidence="2">MA453B</strain>
    </source>
</reference>
<evidence type="ECO:0000256" key="1">
    <source>
        <dbReference type="SAM" id="Phobius"/>
    </source>
</evidence>
<evidence type="ECO:0000313" key="3">
    <source>
        <dbReference type="Proteomes" id="UP000789405"/>
    </source>
</evidence>
<feature type="transmembrane region" description="Helical" evidence="1">
    <location>
        <begin position="162"/>
        <end position="184"/>
    </location>
</feature>
<proteinExistence type="predicted"/>
<accession>A0A9N9BAV3</accession>
<dbReference type="Proteomes" id="UP000789405">
    <property type="component" value="Unassembled WGS sequence"/>
</dbReference>
<sequence>TDDNSITPLDESKISNEIRRKKYLLLRLKDEYTKLQANYKDNDKLLVMNLFHDLNRGILSIIITSGKDLLSKKDESKKENVDYTYSFTPMKLVIEDQILILMNEFPINQYVKLLTCQNIIIYRERSIGLLLFNVASAHIVLFAIASVLINLNTDIDTQIDRILALVIIVFGLYWFINSLIGRFLGRMVVFFKNKCSSSSILKDVIFWNEHDENDVNSLGPILEKVASDEERLFNKIEFLLNGILEDSLRNDRTNEEVEIISRDFFKLDASFKMHSPPVIKDHDVEFPDTIIDRDVDE</sequence>
<feature type="transmembrane region" description="Helical" evidence="1">
    <location>
        <begin position="127"/>
        <end position="150"/>
    </location>
</feature>
<keyword evidence="1" id="KW-1133">Transmembrane helix</keyword>
<dbReference type="EMBL" id="CAJVPY010002470">
    <property type="protein sequence ID" value="CAG8561571.1"/>
    <property type="molecule type" value="Genomic_DNA"/>
</dbReference>
<comment type="caution">
    <text evidence="2">The sequence shown here is derived from an EMBL/GenBank/DDBJ whole genome shotgun (WGS) entry which is preliminary data.</text>
</comment>
<evidence type="ECO:0000313" key="2">
    <source>
        <dbReference type="EMBL" id="CAG8561571.1"/>
    </source>
</evidence>